<feature type="transmembrane region" description="Helical" evidence="7">
    <location>
        <begin position="395"/>
        <end position="414"/>
    </location>
</feature>
<comment type="caution">
    <text evidence="10">The sequence shown here is derived from an EMBL/GenBank/DDBJ whole genome shotgun (WGS) entry which is preliminary data.</text>
</comment>
<feature type="transmembrane region" description="Helical" evidence="7">
    <location>
        <begin position="359"/>
        <end position="383"/>
    </location>
</feature>
<feature type="transmembrane region" description="Helical" evidence="7">
    <location>
        <begin position="443"/>
        <end position="467"/>
    </location>
</feature>
<dbReference type="InterPro" id="IPR017800">
    <property type="entry name" value="ADOP"/>
</dbReference>
<evidence type="ECO:0000256" key="5">
    <source>
        <dbReference type="ARBA" id="ARBA00023136"/>
    </source>
</evidence>
<dbReference type="PANTHER" id="PTHR30572">
    <property type="entry name" value="MEMBRANE COMPONENT OF TRANSPORTER-RELATED"/>
    <property type="match status" value="1"/>
</dbReference>
<comment type="subcellular location">
    <subcellularLocation>
        <location evidence="1">Cell membrane</location>
        <topology evidence="1">Multi-pass membrane protein</topology>
    </subcellularLocation>
</comment>
<feature type="domain" description="MacB-like periplasmic core" evidence="9">
    <location>
        <begin position="28"/>
        <end position="262"/>
    </location>
</feature>
<keyword evidence="2" id="KW-1003">Cell membrane</keyword>
<proteinExistence type="inferred from homology"/>
<feature type="transmembrane region" description="Helical" evidence="7">
    <location>
        <begin position="306"/>
        <end position="326"/>
    </location>
</feature>
<dbReference type="GO" id="GO:0022857">
    <property type="term" value="F:transmembrane transporter activity"/>
    <property type="evidence" value="ECO:0007669"/>
    <property type="project" value="TreeGrafter"/>
</dbReference>
<dbReference type="OrthoDB" id="99347at2"/>
<dbReference type="Proteomes" id="UP000290253">
    <property type="component" value="Unassembled WGS sequence"/>
</dbReference>
<keyword evidence="11" id="KW-1185">Reference proteome</keyword>
<reference evidence="10 11" key="1">
    <citation type="journal article" date="2016" name="Int. J. Syst. Evol. Microbiol.">
        <title>Acidipila dinghuensis sp. nov., an acidobacterium isolated from forest soil.</title>
        <authorList>
            <person name="Jiang Y.W."/>
            <person name="Wang J."/>
            <person name="Chen M.H."/>
            <person name="Lv Y.Y."/>
            <person name="Qiu L.H."/>
        </authorList>
    </citation>
    <scope>NUCLEOTIDE SEQUENCE [LARGE SCALE GENOMIC DNA]</scope>
    <source>
        <strain evidence="10 11">DHOF10</strain>
    </source>
</reference>
<evidence type="ECO:0000256" key="4">
    <source>
        <dbReference type="ARBA" id="ARBA00022989"/>
    </source>
</evidence>
<dbReference type="InterPro" id="IPR003838">
    <property type="entry name" value="ABC3_permease_C"/>
</dbReference>
<keyword evidence="4 7" id="KW-1133">Transmembrane helix</keyword>
<sequence length="827" mass="88295">MGAAMSGFLRDLRIVLRQLGRAPLFALAAVITLGLGIGANTAIFSTLDALLLRMLPVRDAGHVYTVTLEHGGTQPPNTSGTGFGNTSFAFPVFERLRERTDVFDALIAHVPLGGGKVAVRVGDTPDERAGEEVSGNYFSGLGAPMESGRGLTDDEERTHAQVAVISDRFWQEAFGGAPDVIGRTLFVKGVPLTVVGVTAPAFHGVSYLGGVDFWIPLQTRPELAAWGDTKESLYGSPKWWAVPMVARLRAGMTPVAAVHALQASFWQASEESAGKLDRAKWPATLGFTAVRGVLGAEGRYGPALRIMMTLVALVLLIACTNVALLITARNHARRREFAVRLALGANSQQLLRQFLIESVLLVGAGSLLGWALAMMVTHALAVWAHIETGLAPDSAVLGVTLLVATVTALVFGLVPLRGMLRLDLDDELKAGRQMSGVSRAQTFAGNAAMAVQVALCFTLLTASALAVRSLLHFEERDLGMDAQRVLVFDVTPQQVTTDTQALGFYTRLMQRLEGVPGVESASLVRFRPGSSWLMSGGIHLDGVLLHEASGAKAGISANDVGPGYFSTMGIGLLQGRSIEEGDRDGAPLVAVVNEEFAQRYLKNGALGHRIDQDPGYLIVGVVKDSKYKNVTENTRPTVYYSLAQRGMMGQVTVAVRAGGNPMALLPDVSRAVREIDPSIPLQKPMTEETQFAESYLVPRLFSRLAVGFGLLAAVLVATGLYGTLAYRVQRRRAEIGVRMALGAERGRIVVMVLGESLRMAGGGLLLGAPLCVMIAHLLRSQLYQLDPLDPFSLSVALCLTVLVAVLAALVPARRAASLDPMEALRVE</sequence>
<accession>A0A4V1NVR5</accession>
<keyword evidence="3 7" id="KW-0812">Transmembrane</keyword>
<organism evidence="10 11">
    <name type="scientific">Silvibacterium dinghuense</name>
    <dbReference type="NCBI Taxonomy" id="1560006"/>
    <lineage>
        <taxon>Bacteria</taxon>
        <taxon>Pseudomonadati</taxon>
        <taxon>Acidobacteriota</taxon>
        <taxon>Terriglobia</taxon>
        <taxon>Terriglobales</taxon>
        <taxon>Acidobacteriaceae</taxon>
        <taxon>Silvibacterium</taxon>
    </lineage>
</organism>
<dbReference type="InterPro" id="IPR050250">
    <property type="entry name" value="Macrolide_Exporter_MacB"/>
</dbReference>
<dbReference type="Pfam" id="PF02687">
    <property type="entry name" value="FtsX"/>
    <property type="match status" value="2"/>
</dbReference>
<evidence type="ECO:0000313" key="10">
    <source>
        <dbReference type="EMBL" id="RXS96842.1"/>
    </source>
</evidence>
<keyword evidence="5 7" id="KW-0472">Membrane</keyword>
<feature type="domain" description="MacB-like periplasmic core" evidence="9">
    <location>
        <begin position="458"/>
        <end position="660"/>
    </location>
</feature>
<feature type="domain" description="ABC3 transporter permease C-terminal" evidence="8">
    <location>
        <begin position="708"/>
        <end position="820"/>
    </location>
</feature>
<dbReference type="InterPro" id="IPR025857">
    <property type="entry name" value="MacB_PCD"/>
</dbReference>
<name>A0A4V1NVR5_9BACT</name>
<dbReference type="NCBIfam" id="TIGR03434">
    <property type="entry name" value="ADOP"/>
    <property type="match status" value="1"/>
</dbReference>
<comment type="similarity">
    <text evidence="6">Belongs to the ABC-4 integral membrane protein family.</text>
</comment>
<evidence type="ECO:0000259" key="9">
    <source>
        <dbReference type="Pfam" id="PF12704"/>
    </source>
</evidence>
<gene>
    <name evidence="10" type="ORF">ESZ00_02550</name>
</gene>
<feature type="transmembrane region" description="Helical" evidence="7">
    <location>
        <begin position="704"/>
        <end position="728"/>
    </location>
</feature>
<feature type="transmembrane region" description="Helical" evidence="7">
    <location>
        <begin position="748"/>
        <end position="778"/>
    </location>
</feature>
<evidence type="ECO:0000256" key="6">
    <source>
        <dbReference type="ARBA" id="ARBA00038076"/>
    </source>
</evidence>
<evidence type="ECO:0000256" key="1">
    <source>
        <dbReference type="ARBA" id="ARBA00004651"/>
    </source>
</evidence>
<dbReference type="PANTHER" id="PTHR30572:SF4">
    <property type="entry name" value="ABC TRANSPORTER PERMEASE YTRF"/>
    <property type="match status" value="1"/>
</dbReference>
<evidence type="ECO:0000259" key="8">
    <source>
        <dbReference type="Pfam" id="PF02687"/>
    </source>
</evidence>
<evidence type="ECO:0000256" key="2">
    <source>
        <dbReference type="ARBA" id="ARBA00022475"/>
    </source>
</evidence>
<evidence type="ECO:0000313" key="11">
    <source>
        <dbReference type="Proteomes" id="UP000290253"/>
    </source>
</evidence>
<dbReference type="AlphaFoldDB" id="A0A4V1NVR5"/>
<evidence type="ECO:0000256" key="7">
    <source>
        <dbReference type="SAM" id="Phobius"/>
    </source>
</evidence>
<feature type="transmembrane region" description="Helical" evidence="7">
    <location>
        <begin position="790"/>
        <end position="812"/>
    </location>
</feature>
<evidence type="ECO:0000256" key="3">
    <source>
        <dbReference type="ARBA" id="ARBA00022692"/>
    </source>
</evidence>
<dbReference type="Pfam" id="PF12704">
    <property type="entry name" value="MacB_PCD"/>
    <property type="match status" value="2"/>
</dbReference>
<dbReference type="EMBL" id="SDMK01000001">
    <property type="protein sequence ID" value="RXS96842.1"/>
    <property type="molecule type" value="Genomic_DNA"/>
</dbReference>
<protein>
    <submittedName>
        <fullName evidence="10">ABC transporter permease</fullName>
    </submittedName>
</protein>
<dbReference type="GO" id="GO:0005886">
    <property type="term" value="C:plasma membrane"/>
    <property type="evidence" value="ECO:0007669"/>
    <property type="project" value="UniProtKB-SubCell"/>
</dbReference>
<feature type="domain" description="ABC3 transporter permease C-terminal" evidence="8">
    <location>
        <begin position="309"/>
        <end position="422"/>
    </location>
</feature>